<evidence type="ECO:0008006" key="4">
    <source>
        <dbReference type="Google" id="ProtNLM"/>
    </source>
</evidence>
<keyword evidence="1" id="KW-0472">Membrane</keyword>
<keyword evidence="1" id="KW-0812">Transmembrane</keyword>
<dbReference type="Pfam" id="PF14019">
    <property type="entry name" value="DUF4235"/>
    <property type="match status" value="1"/>
</dbReference>
<keyword evidence="1" id="KW-1133">Transmembrane helix</keyword>
<sequence length="94" mass="9919">MGNLVAKLVTVAAAFAATTVARKMTDGTWKFVTGKDSPSNPEDPDIDLKEAVAFAVLSGVLMGLARMLANRQTTRVLAKGQGKSPEQLADQTND</sequence>
<protein>
    <recommendedName>
        <fullName evidence="4">DUF4235 domain-containing protein</fullName>
    </recommendedName>
</protein>
<dbReference type="InterPro" id="IPR025329">
    <property type="entry name" value="DUF4235"/>
</dbReference>
<evidence type="ECO:0000256" key="1">
    <source>
        <dbReference type="SAM" id="Phobius"/>
    </source>
</evidence>
<organism evidence="2 3">
    <name type="scientific">Ornithinimicrobium cerasi</name>
    <dbReference type="NCBI Taxonomy" id="2248773"/>
    <lineage>
        <taxon>Bacteria</taxon>
        <taxon>Bacillati</taxon>
        <taxon>Actinomycetota</taxon>
        <taxon>Actinomycetes</taxon>
        <taxon>Micrococcales</taxon>
        <taxon>Ornithinimicrobiaceae</taxon>
        <taxon>Ornithinimicrobium</taxon>
    </lineage>
</organism>
<evidence type="ECO:0000313" key="2">
    <source>
        <dbReference type="EMBL" id="SOC56881.1"/>
    </source>
</evidence>
<dbReference type="AlphaFoldDB" id="A0A285VW71"/>
<dbReference type="EMBL" id="OBQK01000009">
    <property type="protein sequence ID" value="SOC56881.1"/>
    <property type="molecule type" value="Genomic_DNA"/>
</dbReference>
<feature type="transmembrane region" description="Helical" evidence="1">
    <location>
        <begin position="51"/>
        <end position="69"/>
    </location>
</feature>
<proteinExistence type="predicted"/>
<reference evidence="3" key="1">
    <citation type="submission" date="2017-08" db="EMBL/GenBank/DDBJ databases">
        <authorList>
            <person name="Varghese N."/>
            <person name="Submissions S."/>
        </authorList>
    </citation>
    <scope>NUCLEOTIDE SEQUENCE [LARGE SCALE GENOMIC DNA]</scope>
    <source>
        <strain evidence="3">USBA17B2</strain>
    </source>
</reference>
<dbReference type="Proteomes" id="UP000219688">
    <property type="component" value="Unassembled WGS sequence"/>
</dbReference>
<accession>A0A285VW71</accession>
<dbReference type="RefSeq" id="WP_097188756.1">
    <property type="nucleotide sequence ID" value="NZ_OBQK01000009.1"/>
</dbReference>
<gene>
    <name evidence="2" type="ORF">SAMN05421879_10991</name>
</gene>
<keyword evidence="3" id="KW-1185">Reference proteome</keyword>
<evidence type="ECO:0000313" key="3">
    <source>
        <dbReference type="Proteomes" id="UP000219688"/>
    </source>
</evidence>
<name>A0A285VW71_9MICO</name>